<organism evidence="2 3">
    <name type="scientific">Pseudomonas flexibilis</name>
    <dbReference type="NCBI Taxonomy" id="706570"/>
    <lineage>
        <taxon>Bacteria</taxon>
        <taxon>Pseudomonadati</taxon>
        <taxon>Pseudomonadota</taxon>
        <taxon>Gammaproteobacteria</taxon>
        <taxon>Pseudomonadales</taxon>
        <taxon>Pseudomonadaceae</taxon>
        <taxon>Pseudomonas</taxon>
    </lineage>
</organism>
<proteinExistence type="predicted"/>
<evidence type="ECO:0000256" key="1">
    <source>
        <dbReference type="SAM" id="MobiDB-lite"/>
    </source>
</evidence>
<dbReference type="RefSeq" id="WP_039605869.1">
    <property type="nucleotide sequence ID" value="NZ_FMUP01000005.1"/>
</dbReference>
<gene>
    <name evidence="2" type="ORF">PT85_02935</name>
</gene>
<name>A0A0B3BV56_9PSED</name>
<reference evidence="2 3" key="1">
    <citation type="submission" date="2014-11" db="EMBL/GenBank/DDBJ databases">
        <title>Genome sequence of Pseudomonas tuomuerensis JCM 14085.</title>
        <authorList>
            <person name="Shin S.-K."/>
            <person name="Yi H."/>
        </authorList>
    </citation>
    <scope>NUCLEOTIDE SEQUENCE [LARGE SCALE GENOMIC DNA]</scope>
    <source>
        <strain evidence="2 3">JCM 14085</strain>
    </source>
</reference>
<accession>A0A0B3BV56</accession>
<sequence length="158" mass="18810">MHVLRLTAVVLGGLLLMGGSLFSLADSDRARDTRSKLMQHDERGRYGPHPRGWHDPRMQRDSRYPQRYRYYRYEDRVYGSGQYRYDHYPQGSWSYPRERMDWGVRIYPHSPSFNTPRGYPPPRQVVPDRNDFPSRHNPHPPGIYRPLHDNGLRLPPPR</sequence>
<dbReference type="AlphaFoldDB" id="A0A0B3BV56"/>
<evidence type="ECO:0000313" key="2">
    <source>
        <dbReference type="EMBL" id="KHO66530.1"/>
    </source>
</evidence>
<keyword evidence="3" id="KW-1185">Reference proteome</keyword>
<protein>
    <submittedName>
        <fullName evidence="2">Uncharacterized protein</fullName>
    </submittedName>
</protein>
<feature type="region of interest" description="Disordered" evidence="1">
    <location>
        <begin position="111"/>
        <end position="158"/>
    </location>
</feature>
<comment type="caution">
    <text evidence="2">The sequence shown here is derived from an EMBL/GenBank/DDBJ whole genome shotgun (WGS) entry which is preliminary data.</text>
</comment>
<dbReference type="Proteomes" id="UP000030980">
    <property type="component" value="Unassembled WGS sequence"/>
</dbReference>
<dbReference type="EMBL" id="JTAK01000001">
    <property type="protein sequence ID" value="KHO66530.1"/>
    <property type="molecule type" value="Genomic_DNA"/>
</dbReference>
<evidence type="ECO:0000313" key="3">
    <source>
        <dbReference type="Proteomes" id="UP000030980"/>
    </source>
</evidence>